<dbReference type="PANTHER" id="PTHR23117:SF13">
    <property type="entry name" value="GUANYLATE KINASE"/>
    <property type="match status" value="1"/>
</dbReference>
<evidence type="ECO:0000256" key="6">
    <source>
        <dbReference type="ARBA" id="ARBA00022777"/>
    </source>
</evidence>
<keyword evidence="6 10" id="KW-0418">Kinase</keyword>
<dbReference type="AlphaFoldDB" id="A0A0F7SMX5"/>
<dbReference type="InterPro" id="IPR020590">
    <property type="entry name" value="Guanylate_kinase_CS"/>
</dbReference>
<dbReference type="Gene3D" id="3.30.63.10">
    <property type="entry name" value="Guanylate Kinase phosphate binding domain"/>
    <property type="match status" value="1"/>
</dbReference>
<dbReference type="FunFam" id="3.30.63.10:FF:000002">
    <property type="entry name" value="Guanylate kinase 1"/>
    <property type="match status" value="1"/>
</dbReference>
<dbReference type="PROSITE" id="PS00856">
    <property type="entry name" value="GUANYLATE_KINASE_1"/>
    <property type="match status" value="1"/>
</dbReference>
<evidence type="ECO:0000256" key="7">
    <source>
        <dbReference type="ARBA" id="ARBA00022840"/>
    </source>
</evidence>
<dbReference type="InterPro" id="IPR008144">
    <property type="entry name" value="Guanylate_kin-like_dom"/>
</dbReference>
<dbReference type="SMART" id="SM00072">
    <property type="entry name" value="GuKc"/>
    <property type="match status" value="1"/>
</dbReference>
<dbReference type="GO" id="GO:0005524">
    <property type="term" value="F:ATP binding"/>
    <property type="evidence" value="ECO:0007669"/>
    <property type="project" value="UniProtKB-KW"/>
</dbReference>
<name>A0A0F7SMX5_PHARH</name>
<dbReference type="FunFam" id="3.40.50.300:FF:000776">
    <property type="entry name" value="Guanylate kinase 2"/>
    <property type="match status" value="1"/>
</dbReference>
<keyword evidence="5" id="KW-0547">Nucleotide-binding</keyword>
<dbReference type="InterPro" id="IPR008145">
    <property type="entry name" value="GK/Ca_channel_bsu"/>
</dbReference>
<reference evidence="10" key="1">
    <citation type="submission" date="2014-08" db="EMBL/GenBank/DDBJ databases">
        <authorList>
            <person name="Sharma Rahul"/>
            <person name="Thines Marco"/>
        </authorList>
    </citation>
    <scope>NUCLEOTIDE SEQUENCE</scope>
</reference>
<dbReference type="PANTHER" id="PTHR23117">
    <property type="entry name" value="GUANYLATE KINASE-RELATED"/>
    <property type="match status" value="1"/>
</dbReference>
<organism evidence="10">
    <name type="scientific">Phaffia rhodozyma</name>
    <name type="common">Yeast</name>
    <name type="synonym">Xanthophyllomyces dendrorhous</name>
    <dbReference type="NCBI Taxonomy" id="264483"/>
    <lineage>
        <taxon>Eukaryota</taxon>
        <taxon>Fungi</taxon>
        <taxon>Dikarya</taxon>
        <taxon>Basidiomycota</taxon>
        <taxon>Agaricomycotina</taxon>
        <taxon>Tremellomycetes</taxon>
        <taxon>Cystofilobasidiales</taxon>
        <taxon>Mrakiaceae</taxon>
        <taxon>Phaffia</taxon>
    </lineage>
</organism>
<dbReference type="NCBIfam" id="TIGR03263">
    <property type="entry name" value="guanyl_kin"/>
    <property type="match status" value="1"/>
</dbReference>
<evidence type="ECO:0000256" key="3">
    <source>
        <dbReference type="ARBA" id="ARBA00016296"/>
    </source>
</evidence>
<dbReference type="InterPro" id="IPR027417">
    <property type="entry name" value="P-loop_NTPase"/>
</dbReference>
<evidence type="ECO:0000256" key="1">
    <source>
        <dbReference type="ARBA" id="ARBA00005790"/>
    </source>
</evidence>
<keyword evidence="7" id="KW-0067">ATP-binding</keyword>
<dbReference type="EMBL" id="LN483345">
    <property type="protein sequence ID" value="CDZ98457.1"/>
    <property type="molecule type" value="Genomic_DNA"/>
</dbReference>
<evidence type="ECO:0000256" key="8">
    <source>
        <dbReference type="ARBA" id="ARBA00030128"/>
    </source>
</evidence>
<sequence length="217" mass="23374">MSVSTSAVTTGPNFTRPLVLFGPSGTGKSTLLKKLFEEFPGKFGFSVSHTTRQPREGEENGIAYHFTTRGTFESLIADGAFIEHAEFSKNLYGTSAKAVSDFEGSGKRCLLDIDTQGVKLIKANHPGLNPVFLFIAPPSFSTLKDRLSGRGTETEQSLQNRLAAAQSELAYASVPGSADVILVNDDLERAYKIFRDVALGNQSVQGDELPADLKVVV</sequence>
<accession>A0A0F7SMX5</accession>
<dbReference type="SUPFAM" id="SSF52540">
    <property type="entry name" value="P-loop containing nucleoside triphosphate hydrolases"/>
    <property type="match status" value="1"/>
</dbReference>
<dbReference type="InterPro" id="IPR017665">
    <property type="entry name" value="Guanylate_kinase"/>
</dbReference>
<feature type="domain" description="Guanylate kinase-like" evidence="9">
    <location>
        <begin position="15"/>
        <end position="199"/>
    </location>
</feature>
<evidence type="ECO:0000259" key="9">
    <source>
        <dbReference type="PROSITE" id="PS50052"/>
    </source>
</evidence>
<dbReference type="CDD" id="cd00071">
    <property type="entry name" value="GMPK"/>
    <property type="match status" value="1"/>
</dbReference>
<dbReference type="PROSITE" id="PS50052">
    <property type="entry name" value="GUANYLATE_KINASE_2"/>
    <property type="match status" value="1"/>
</dbReference>
<dbReference type="GO" id="GO:0004385">
    <property type="term" value="F:GMP kinase activity"/>
    <property type="evidence" value="ECO:0007669"/>
    <property type="project" value="UniProtKB-EC"/>
</dbReference>
<evidence type="ECO:0000256" key="5">
    <source>
        <dbReference type="ARBA" id="ARBA00022741"/>
    </source>
</evidence>
<evidence type="ECO:0000256" key="2">
    <source>
        <dbReference type="ARBA" id="ARBA00012961"/>
    </source>
</evidence>
<dbReference type="Gene3D" id="3.40.50.300">
    <property type="entry name" value="P-loop containing nucleotide triphosphate hydrolases"/>
    <property type="match status" value="1"/>
</dbReference>
<comment type="similarity">
    <text evidence="1">Belongs to the guanylate kinase family.</text>
</comment>
<dbReference type="GO" id="GO:0005829">
    <property type="term" value="C:cytosol"/>
    <property type="evidence" value="ECO:0007669"/>
    <property type="project" value="TreeGrafter"/>
</dbReference>
<dbReference type="Pfam" id="PF00625">
    <property type="entry name" value="Guanylate_kin"/>
    <property type="match status" value="1"/>
</dbReference>
<evidence type="ECO:0000256" key="4">
    <source>
        <dbReference type="ARBA" id="ARBA00022679"/>
    </source>
</evidence>
<dbReference type="EC" id="2.7.4.8" evidence="2"/>
<protein>
    <recommendedName>
        <fullName evidence="3">Guanylate kinase</fullName>
        <ecNumber evidence="2">2.7.4.8</ecNumber>
    </recommendedName>
    <alternativeName>
        <fullName evidence="8">GMP kinase</fullName>
    </alternativeName>
</protein>
<keyword evidence="4" id="KW-0808">Transferase</keyword>
<evidence type="ECO:0000313" key="10">
    <source>
        <dbReference type="EMBL" id="CDZ98457.1"/>
    </source>
</evidence>
<proteinExistence type="inferred from homology"/>